<keyword evidence="11" id="KW-1185">Reference proteome</keyword>
<evidence type="ECO:0000256" key="3">
    <source>
        <dbReference type="ARBA" id="ARBA00022771"/>
    </source>
</evidence>
<keyword evidence="1" id="KW-0479">Metal-binding</keyword>
<dbReference type="AlphaFoldDB" id="R7U1E8"/>
<dbReference type="Gene3D" id="1.25.40.20">
    <property type="entry name" value="Ankyrin repeat-containing domain"/>
    <property type="match status" value="3"/>
</dbReference>
<feature type="repeat" description="ANK" evidence="5">
    <location>
        <begin position="338"/>
        <end position="370"/>
    </location>
</feature>
<reference evidence="11" key="1">
    <citation type="submission" date="2012-12" db="EMBL/GenBank/DDBJ databases">
        <authorList>
            <person name="Hellsten U."/>
            <person name="Grimwood J."/>
            <person name="Chapman J.A."/>
            <person name="Shapiro H."/>
            <person name="Aerts A."/>
            <person name="Otillar R.P."/>
            <person name="Terry A.Y."/>
            <person name="Boore J.L."/>
            <person name="Simakov O."/>
            <person name="Marletaz F."/>
            <person name="Cho S.-J."/>
            <person name="Edsinger-Gonzales E."/>
            <person name="Havlak P."/>
            <person name="Kuo D.-H."/>
            <person name="Larsson T."/>
            <person name="Lv J."/>
            <person name="Arendt D."/>
            <person name="Savage R."/>
            <person name="Osoegawa K."/>
            <person name="de Jong P."/>
            <person name="Lindberg D.R."/>
            <person name="Seaver E.C."/>
            <person name="Weisblat D.A."/>
            <person name="Putnam N.H."/>
            <person name="Grigoriev I.V."/>
            <person name="Rokhsar D.S."/>
        </authorList>
    </citation>
    <scope>NUCLEOTIDE SEQUENCE</scope>
    <source>
        <strain evidence="11">I ESC-2004</strain>
    </source>
</reference>
<sequence>MTIERTMSGGLDNPFPRLKTAATADVNIDCREYKSGAKYKGQVNDHRKTGHGSFIWPNGSRYEGEFTDNVRHGQGLQQWADGSTYEGDFVQDVRHGIGKHTWANGEGRPVFIFGQGLYVNNERHGPGVVFHPDGTQDVGLWSRERIVKLCADIPKAFTVKDHPEVEHNAEDHRNQISVKAFTENRTDIIQSIVHPPDAFKYEPHADLTSKVNEIFSDRLHARSLAMDIKVFDQEFYRDANCNGSSETLVPTEQHVAVNNTPSAIAMQRQVIRHSQGQGHVSFNVDLLLKGDRECASGPKGLAETASEEFLMAAIAGDLLKIQTALNKGYVHVDVADKNGSTALLGAAVNWHQDVINFLLDSGADINKLNDEGLSALSACHIFYYPPEYFRYNIAEKDLERPPDMEQEPGYDVNEVVKGILGTAASAKKPRGMSRASTLSTIDNQKIVKLRAEYAHKSVIMEDEEMNSDAEPFDDRELGTLKVKRAVRINVDEVLSMNEAEMDAMSPAWEDHSNEVIREEDEETESLAEEFESTRSVRNLSIEVTDQLIERSATGFSTNEMIVSRNRSRESKLENLGTVRRLAMDKSLWVFLWRALMRATIHLLLKRGADPNACTIPMPVLFFAVKAADVEAVRLLLSKGASTSARLSDKKGGLAPLHIACCIPGEEGVKITELLLNSLADPDVRATLDESFLNHTLEDEWSKDVIPEASQKLLGGRAPLHIACARDDNYANACRVVHLLLDHHANPDLLCNGHSPLALAVISGNDLAVDELLAFGADPCLPLTHGVGSALCIASSTEFEQRRTPSNRLLLIDKLIRAGADILAPIPIGPKRIMGTAVDFAYHMYNADRRIAHMPYHALTHAERETFNARRKLLSHMGDILRMKAVEREKMRLEQEEAAGHRSRSPSANFVYTGSGSAVPPGIIKRSSHMTANFIESHVSFGQEEEIRKPLLRYCYECGRSVGVRLSACTRCKEVNYCSKACKLKAWNARHKEECVRIGGRSPSPGKDKRIDSPTPTTDPDKGAALTVKAISKENKLKFPPLHDTAPNIFMAKKNKKSPLRSSFELKRNANSKRNVRSVGKSFGGFDRGFTARMAVQVTK</sequence>
<dbReference type="Pfam" id="PF02493">
    <property type="entry name" value="MORN"/>
    <property type="match status" value="4"/>
</dbReference>
<dbReference type="PANTHER" id="PTHR15897:SF2">
    <property type="entry name" value="ANKYRIN REPEAT AND MYND DOMAIN-CONTAINING PROTEIN 1"/>
    <property type="match status" value="1"/>
</dbReference>
<dbReference type="OMA" id="CNKVFYC"/>
<keyword evidence="5" id="KW-0040">ANK repeat</keyword>
<dbReference type="PROSITE" id="PS01360">
    <property type="entry name" value="ZF_MYND_1"/>
    <property type="match status" value="1"/>
</dbReference>
<evidence type="ECO:0000256" key="1">
    <source>
        <dbReference type="ARBA" id="ARBA00022723"/>
    </source>
</evidence>
<dbReference type="Proteomes" id="UP000014760">
    <property type="component" value="Unassembled WGS sequence"/>
</dbReference>
<dbReference type="PROSITE" id="PS50865">
    <property type="entry name" value="ZF_MYND_2"/>
    <property type="match status" value="1"/>
</dbReference>
<feature type="repeat" description="ANK" evidence="5">
    <location>
        <begin position="714"/>
        <end position="751"/>
    </location>
</feature>
<dbReference type="SUPFAM" id="SSF82185">
    <property type="entry name" value="Histone H3 K4-specific methyltransferase SET7/9 N-terminal domain"/>
    <property type="match status" value="1"/>
</dbReference>
<evidence type="ECO:0000313" key="9">
    <source>
        <dbReference type="EMBL" id="ELT97476.1"/>
    </source>
</evidence>
<feature type="repeat" description="ANK" evidence="5">
    <location>
        <begin position="751"/>
        <end position="777"/>
    </location>
</feature>
<dbReference type="EMBL" id="KB308559">
    <property type="protein sequence ID" value="ELT97476.1"/>
    <property type="molecule type" value="Genomic_DNA"/>
</dbReference>
<dbReference type="SUPFAM" id="SSF48403">
    <property type="entry name" value="Ankyrin repeat"/>
    <property type="match status" value="2"/>
</dbReference>
<dbReference type="GO" id="GO:0008270">
    <property type="term" value="F:zinc ion binding"/>
    <property type="evidence" value="ECO:0007669"/>
    <property type="project" value="UniProtKB-KW"/>
</dbReference>
<proteinExistence type="predicted"/>
<organism evidence="9">
    <name type="scientific">Capitella teleta</name>
    <name type="common">Polychaete worm</name>
    <dbReference type="NCBI Taxonomy" id="283909"/>
    <lineage>
        <taxon>Eukaryota</taxon>
        <taxon>Metazoa</taxon>
        <taxon>Spiralia</taxon>
        <taxon>Lophotrochozoa</taxon>
        <taxon>Annelida</taxon>
        <taxon>Polychaeta</taxon>
        <taxon>Sedentaria</taxon>
        <taxon>Scolecida</taxon>
        <taxon>Capitellidae</taxon>
        <taxon>Capitella</taxon>
    </lineage>
</organism>
<evidence type="ECO:0000256" key="6">
    <source>
        <dbReference type="PROSITE-ProRule" id="PRU00134"/>
    </source>
</evidence>
<accession>R7U1E8</accession>
<reference evidence="9 11" key="2">
    <citation type="journal article" date="2013" name="Nature">
        <title>Insights into bilaterian evolution from three spiralian genomes.</title>
        <authorList>
            <person name="Simakov O."/>
            <person name="Marletaz F."/>
            <person name="Cho S.J."/>
            <person name="Edsinger-Gonzales E."/>
            <person name="Havlak P."/>
            <person name="Hellsten U."/>
            <person name="Kuo D.H."/>
            <person name="Larsson T."/>
            <person name="Lv J."/>
            <person name="Arendt D."/>
            <person name="Savage R."/>
            <person name="Osoegawa K."/>
            <person name="de Jong P."/>
            <person name="Grimwood J."/>
            <person name="Chapman J.A."/>
            <person name="Shapiro H."/>
            <person name="Aerts A."/>
            <person name="Otillar R.P."/>
            <person name="Terry A.Y."/>
            <person name="Boore J.L."/>
            <person name="Grigoriev I.V."/>
            <person name="Lindberg D.R."/>
            <person name="Seaver E.C."/>
            <person name="Weisblat D.A."/>
            <person name="Putnam N.H."/>
            <person name="Rokhsar D.S."/>
        </authorList>
    </citation>
    <scope>NUCLEOTIDE SEQUENCE</scope>
    <source>
        <strain evidence="9 11">I ESC-2004</strain>
    </source>
</reference>
<evidence type="ECO:0000256" key="5">
    <source>
        <dbReference type="PROSITE-ProRule" id="PRU00023"/>
    </source>
</evidence>
<evidence type="ECO:0000256" key="4">
    <source>
        <dbReference type="ARBA" id="ARBA00022833"/>
    </source>
</evidence>
<gene>
    <name evidence="9" type="ORF">CAPTEDRAFT_221453</name>
</gene>
<dbReference type="EMBL" id="AMQN01002176">
    <property type="status" value="NOT_ANNOTATED_CDS"/>
    <property type="molecule type" value="Genomic_DNA"/>
</dbReference>
<keyword evidence="2" id="KW-0677">Repeat</keyword>
<name>R7U1E8_CAPTE</name>
<dbReference type="InterPro" id="IPR053064">
    <property type="entry name" value="Ankyrin-MYND_domain-protein"/>
</dbReference>
<dbReference type="Gene3D" id="2.20.110.10">
    <property type="entry name" value="Histone H3 K4-specific methyltransferase SET7/9 N-terminal domain"/>
    <property type="match status" value="2"/>
</dbReference>
<dbReference type="OrthoDB" id="48314at2759"/>
<keyword evidence="3 6" id="KW-0863">Zinc-finger</keyword>
<dbReference type="SMART" id="SM00698">
    <property type="entry name" value="MORN"/>
    <property type="match status" value="3"/>
</dbReference>
<evidence type="ECO:0000313" key="11">
    <source>
        <dbReference type="Proteomes" id="UP000014760"/>
    </source>
</evidence>
<feature type="region of interest" description="Disordered" evidence="7">
    <location>
        <begin position="997"/>
        <end position="1021"/>
    </location>
</feature>
<evidence type="ECO:0000256" key="7">
    <source>
        <dbReference type="SAM" id="MobiDB-lite"/>
    </source>
</evidence>
<dbReference type="InterPro" id="IPR002110">
    <property type="entry name" value="Ankyrin_rpt"/>
</dbReference>
<keyword evidence="4" id="KW-0862">Zinc</keyword>
<reference evidence="10" key="3">
    <citation type="submission" date="2015-06" db="UniProtKB">
        <authorList>
            <consortium name="EnsemblMetazoa"/>
        </authorList>
    </citation>
    <scope>IDENTIFICATION</scope>
</reference>
<dbReference type="Gene3D" id="6.10.140.2220">
    <property type="match status" value="1"/>
</dbReference>
<dbReference type="SUPFAM" id="SSF144232">
    <property type="entry name" value="HIT/MYND zinc finger-like"/>
    <property type="match status" value="1"/>
</dbReference>
<dbReference type="InterPro" id="IPR002893">
    <property type="entry name" value="Znf_MYND"/>
</dbReference>
<protein>
    <recommendedName>
        <fullName evidence="8">MYND-type domain-containing protein</fullName>
    </recommendedName>
</protein>
<dbReference type="PANTHER" id="PTHR15897">
    <property type="entry name" value="ANKYRIN REPEAT AND MYND DOMAIN PROTEIN 1"/>
    <property type="match status" value="1"/>
</dbReference>
<dbReference type="PROSITE" id="PS50297">
    <property type="entry name" value="ANK_REP_REGION"/>
    <property type="match status" value="2"/>
</dbReference>
<evidence type="ECO:0000256" key="2">
    <source>
        <dbReference type="ARBA" id="ARBA00022737"/>
    </source>
</evidence>
<dbReference type="InterPro" id="IPR036770">
    <property type="entry name" value="Ankyrin_rpt-contain_sf"/>
</dbReference>
<dbReference type="InterPro" id="IPR003409">
    <property type="entry name" value="MORN"/>
</dbReference>
<dbReference type="STRING" id="283909.R7U1E8"/>
<dbReference type="Pfam" id="PF01753">
    <property type="entry name" value="zf-MYND"/>
    <property type="match status" value="1"/>
</dbReference>
<dbReference type="SMART" id="SM00248">
    <property type="entry name" value="ANK"/>
    <property type="match status" value="6"/>
</dbReference>
<dbReference type="EnsemblMetazoa" id="CapteT221453">
    <property type="protein sequence ID" value="CapteP221453"/>
    <property type="gene ID" value="CapteG221453"/>
</dbReference>
<feature type="domain" description="MYND-type" evidence="8">
    <location>
        <begin position="954"/>
        <end position="994"/>
    </location>
</feature>
<evidence type="ECO:0000313" key="10">
    <source>
        <dbReference type="EnsemblMetazoa" id="CapteP221453"/>
    </source>
</evidence>
<dbReference type="HOGENOM" id="CLU_009689_0_0_1"/>
<dbReference type="Pfam" id="PF00023">
    <property type="entry name" value="Ank"/>
    <property type="match status" value="2"/>
</dbReference>
<dbReference type="PROSITE" id="PS50088">
    <property type="entry name" value="ANK_REPEAT"/>
    <property type="match status" value="3"/>
</dbReference>
<evidence type="ECO:0000259" key="8">
    <source>
        <dbReference type="PROSITE" id="PS50865"/>
    </source>
</evidence>